<dbReference type="AlphaFoldDB" id="A0A0K8TTQ4"/>
<keyword evidence="3" id="KW-0964">Secreted</keyword>
<proteinExistence type="inferred from homology"/>
<dbReference type="Pfam" id="PF17557">
    <property type="entry name" value="Conotoxin_I2"/>
    <property type="match status" value="1"/>
</dbReference>
<evidence type="ECO:0000313" key="7">
    <source>
        <dbReference type="EMBL" id="JAI17854.1"/>
    </source>
</evidence>
<evidence type="ECO:0000256" key="6">
    <source>
        <dbReference type="SAM" id="SignalP"/>
    </source>
</evidence>
<protein>
    <submittedName>
        <fullName evidence="7">Conopeptide</fullName>
    </submittedName>
</protein>
<evidence type="ECO:0000256" key="1">
    <source>
        <dbReference type="ARBA" id="ARBA00004613"/>
    </source>
</evidence>
<organism evidence="7">
    <name type="scientific">Conus lenavati</name>
    <name type="common">Cone snail</name>
    <dbReference type="NCBI Taxonomy" id="1519839"/>
    <lineage>
        <taxon>Eukaryota</taxon>
        <taxon>Metazoa</taxon>
        <taxon>Spiralia</taxon>
        <taxon>Lophotrochozoa</taxon>
        <taxon>Mollusca</taxon>
        <taxon>Gastropoda</taxon>
        <taxon>Caenogastropoda</taxon>
        <taxon>Neogastropoda</taxon>
        <taxon>Conoidea</taxon>
        <taxon>Conidae</taxon>
        <taxon>Conus</taxon>
        <taxon>Splinoconus</taxon>
    </lineage>
</organism>
<dbReference type="GO" id="GO:0090729">
    <property type="term" value="F:toxin activity"/>
    <property type="evidence" value="ECO:0007669"/>
    <property type="project" value="UniProtKB-KW"/>
</dbReference>
<dbReference type="PROSITE" id="PS60019">
    <property type="entry name" value="I_CONOTOXIN"/>
    <property type="match status" value="1"/>
</dbReference>
<dbReference type="InterPro" id="IPR013141">
    <property type="entry name" value="Conotoxin-I_CS"/>
</dbReference>
<evidence type="ECO:0000256" key="4">
    <source>
        <dbReference type="ARBA" id="ARBA00022656"/>
    </source>
</evidence>
<name>A0A0K8TTQ4_CONLV</name>
<dbReference type="InterPro" id="IPR020242">
    <property type="entry name" value="Conotoxin_I2"/>
</dbReference>
<feature type="signal peptide" evidence="6">
    <location>
        <begin position="1"/>
        <end position="23"/>
    </location>
</feature>
<keyword evidence="6" id="KW-0732">Signal</keyword>
<evidence type="ECO:0000256" key="3">
    <source>
        <dbReference type="ARBA" id="ARBA00022525"/>
    </source>
</evidence>
<evidence type="ECO:0000256" key="5">
    <source>
        <dbReference type="ARBA" id="ARBA00023157"/>
    </source>
</evidence>
<comment type="similarity">
    <text evidence="2">Belongs to the conotoxin I2 superfamily.</text>
</comment>
<feature type="chain" id="PRO_5005520490" evidence="6">
    <location>
        <begin position="24"/>
        <end position="78"/>
    </location>
</feature>
<reference evidence="7" key="1">
    <citation type="submission" date="2015-04" db="EMBL/GenBank/DDBJ databases">
        <authorList>
            <person name="Syromyatnikov M.Y."/>
            <person name="Popov V.N."/>
        </authorList>
    </citation>
    <scope>NUCLEOTIDE SEQUENCE</scope>
    <source>
        <tissue evidence="7">Venom duct</tissue>
    </source>
</reference>
<dbReference type="EMBL" id="GCVH01000039">
    <property type="protein sequence ID" value="JAI17854.1"/>
    <property type="molecule type" value="Transcribed_RNA"/>
</dbReference>
<accession>A0A0K8TTQ4</accession>
<comment type="subcellular location">
    <subcellularLocation>
        <location evidence="1">Secreted</location>
    </subcellularLocation>
</comment>
<evidence type="ECO:0000256" key="2">
    <source>
        <dbReference type="ARBA" id="ARBA00007388"/>
    </source>
</evidence>
<keyword evidence="5" id="KW-1015">Disulfide bond</keyword>
<sequence>MVRRTSVGCCVLLVIVVLNLGSAVKDQKKQLACDQEDSFCSDDPECCLMECCSGQCESPCMPGKRALRHGLLRFIRQR</sequence>
<keyword evidence="4" id="KW-0800">Toxin</keyword>
<dbReference type="GO" id="GO:0005576">
    <property type="term" value="C:extracellular region"/>
    <property type="evidence" value="ECO:0007669"/>
    <property type="project" value="UniProtKB-SubCell"/>
</dbReference>